<dbReference type="STRING" id="935700.jaqu_14050"/>
<protein>
    <submittedName>
        <fullName evidence="3">YddE protein</fullName>
        <ecNumber evidence="3">5.1.-.-</ecNumber>
    </submittedName>
</protein>
<keyword evidence="4" id="KW-1185">Reference proteome</keyword>
<comment type="similarity">
    <text evidence="1">Belongs to the PhzF family.</text>
</comment>
<comment type="caution">
    <text evidence="3">The sequence shown here is derived from an EMBL/GenBank/DDBJ whole genome shotgun (WGS) entry which is preliminary data.</text>
</comment>
<evidence type="ECO:0000256" key="2">
    <source>
        <dbReference type="ARBA" id="ARBA00023235"/>
    </source>
</evidence>
<dbReference type="SUPFAM" id="SSF54506">
    <property type="entry name" value="Diaminopimelate epimerase-like"/>
    <property type="match status" value="1"/>
</dbReference>
<sequence>MKLPLHQVDAFVTTGVFTGNPAAVVQLPGDWLDDSVMLAIAEENNLAETAFLTGEGNARGLRWFTPALEVALCGHATLASGHVILEATGAEEVRFATR</sequence>
<evidence type="ECO:0000256" key="1">
    <source>
        <dbReference type="ARBA" id="ARBA00008270"/>
    </source>
</evidence>
<dbReference type="EMBL" id="JYFE01000025">
    <property type="protein sequence ID" value="KIT16906.1"/>
    <property type="molecule type" value="Genomic_DNA"/>
</dbReference>
<organism evidence="3 4">
    <name type="scientific">Jannaschia aquimarina</name>
    <dbReference type="NCBI Taxonomy" id="935700"/>
    <lineage>
        <taxon>Bacteria</taxon>
        <taxon>Pseudomonadati</taxon>
        <taxon>Pseudomonadota</taxon>
        <taxon>Alphaproteobacteria</taxon>
        <taxon>Rhodobacterales</taxon>
        <taxon>Roseobacteraceae</taxon>
        <taxon>Jannaschia</taxon>
    </lineage>
</organism>
<dbReference type="EC" id="5.1.-.-" evidence="3"/>
<dbReference type="Pfam" id="PF02567">
    <property type="entry name" value="PhzC-PhzF"/>
    <property type="match status" value="1"/>
</dbReference>
<reference evidence="3 4" key="1">
    <citation type="submission" date="2015-02" db="EMBL/GenBank/DDBJ databases">
        <title>Genome Sequence of Jannaschia aquimarina DSM28248, a member of the Roseobacter clade.</title>
        <authorList>
            <person name="Voget S."/>
            <person name="Daniel R."/>
        </authorList>
    </citation>
    <scope>NUCLEOTIDE SEQUENCE [LARGE SCALE GENOMIC DNA]</scope>
    <source>
        <strain evidence="3 4">GSW-M26</strain>
    </source>
</reference>
<evidence type="ECO:0000313" key="3">
    <source>
        <dbReference type="EMBL" id="KIT16906.1"/>
    </source>
</evidence>
<keyword evidence="2 3" id="KW-0413">Isomerase</keyword>
<proteinExistence type="inferred from homology"/>
<dbReference type="PATRIC" id="fig|935700.4.peg.1456"/>
<evidence type="ECO:0000313" key="4">
    <source>
        <dbReference type="Proteomes" id="UP000032232"/>
    </source>
</evidence>
<dbReference type="Proteomes" id="UP000032232">
    <property type="component" value="Unassembled WGS sequence"/>
</dbReference>
<dbReference type="AlphaFoldDB" id="A0A0D1EIZ8"/>
<dbReference type="Gene3D" id="3.10.310.10">
    <property type="entry name" value="Diaminopimelate Epimerase, Chain A, domain 1"/>
    <property type="match status" value="1"/>
</dbReference>
<dbReference type="GO" id="GO:0005737">
    <property type="term" value="C:cytoplasm"/>
    <property type="evidence" value="ECO:0007669"/>
    <property type="project" value="TreeGrafter"/>
</dbReference>
<dbReference type="RefSeq" id="WP_201774358.1">
    <property type="nucleotide sequence ID" value="NZ_FZPF01000006.1"/>
</dbReference>
<dbReference type="PANTHER" id="PTHR13774:SF17">
    <property type="entry name" value="PHENAZINE BIOSYNTHESIS-LIKE DOMAIN-CONTAINING PROTEIN"/>
    <property type="match status" value="1"/>
</dbReference>
<dbReference type="PANTHER" id="PTHR13774">
    <property type="entry name" value="PHENAZINE BIOSYNTHESIS PROTEIN"/>
    <property type="match status" value="1"/>
</dbReference>
<dbReference type="InterPro" id="IPR003719">
    <property type="entry name" value="Phenazine_PhzF-like"/>
</dbReference>
<dbReference type="GO" id="GO:0016853">
    <property type="term" value="F:isomerase activity"/>
    <property type="evidence" value="ECO:0007669"/>
    <property type="project" value="UniProtKB-KW"/>
</dbReference>
<name>A0A0D1EIZ8_9RHOB</name>
<accession>A0A0D1EIZ8</accession>
<gene>
    <name evidence="3" type="primary">yddE</name>
    <name evidence="3" type="ORF">jaqu_14050</name>
</gene>